<accession>A0ABT7PJQ5</accession>
<comment type="similarity">
    <text evidence="3">Belongs to the alpha-ketoglutarate dehydrogenase family.</text>
</comment>
<keyword evidence="5 9" id="KW-0560">Oxidoreductase</keyword>
<proteinExistence type="inferred from homology"/>
<dbReference type="GO" id="GO:0004591">
    <property type="term" value="F:oxoglutarate dehydrogenase (succinyl-transferring) activity"/>
    <property type="evidence" value="ECO:0007669"/>
    <property type="project" value="UniProtKB-EC"/>
</dbReference>
<dbReference type="NCBIfam" id="NF008907">
    <property type="entry name" value="PRK12270.1"/>
    <property type="match status" value="1"/>
</dbReference>
<dbReference type="SMART" id="SM00861">
    <property type="entry name" value="Transket_pyr"/>
    <property type="match status" value="1"/>
</dbReference>
<gene>
    <name evidence="9" type="ORF">QTN89_14910</name>
</gene>
<reference evidence="9 10" key="1">
    <citation type="submission" date="2023-06" db="EMBL/GenBank/DDBJ databases">
        <title>Roseiconus lacunae JC819 isolated from Gulf of Mannar region, Tamil Nadu.</title>
        <authorList>
            <person name="Pk S."/>
            <person name="Ch S."/>
            <person name="Ch V.R."/>
        </authorList>
    </citation>
    <scope>NUCLEOTIDE SEQUENCE [LARGE SCALE GENOMIC DNA]</scope>
    <source>
        <strain evidence="9 10">JC819</strain>
    </source>
</reference>
<comment type="caution">
    <text evidence="9">The sequence shown here is derived from an EMBL/GenBank/DDBJ whole genome shotgun (WGS) entry which is preliminary data.</text>
</comment>
<evidence type="ECO:0000256" key="6">
    <source>
        <dbReference type="ARBA" id="ARBA00023052"/>
    </source>
</evidence>
<dbReference type="PANTHER" id="PTHR23152">
    <property type="entry name" value="2-OXOGLUTARATE DEHYDROGENASE"/>
    <property type="match status" value="1"/>
</dbReference>
<comment type="function">
    <text evidence="2">E1 component of the 2-oxoglutarate dehydrogenase (OGDH) complex which catalyzes the decarboxylation of 2-oxoglutarate, the first step in the conversion of 2-oxoglutarate to succinyl-CoA and CO(2).</text>
</comment>
<dbReference type="InterPro" id="IPR029061">
    <property type="entry name" value="THDP-binding"/>
</dbReference>
<name>A0ABT7PJQ5_9BACT</name>
<dbReference type="Pfam" id="PF00676">
    <property type="entry name" value="E1_dh"/>
    <property type="match status" value="1"/>
</dbReference>
<dbReference type="EC" id="1.2.4.2" evidence="4"/>
<evidence type="ECO:0000256" key="3">
    <source>
        <dbReference type="ARBA" id="ARBA00006936"/>
    </source>
</evidence>
<dbReference type="InterPro" id="IPR032106">
    <property type="entry name" value="2-oxogl_dehyd_N"/>
</dbReference>
<protein>
    <recommendedName>
        <fullName evidence="4">oxoglutarate dehydrogenase (succinyl-transferring)</fullName>
        <ecNumber evidence="4">1.2.4.2</ecNumber>
    </recommendedName>
</protein>
<evidence type="ECO:0000259" key="8">
    <source>
        <dbReference type="SMART" id="SM00861"/>
    </source>
</evidence>
<organism evidence="9 10">
    <name type="scientific">Roseiconus lacunae</name>
    <dbReference type="NCBI Taxonomy" id="2605694"/>
    <lineage>
        <taxon>Bacteria</taxon>
        <taxon>Pseudomonadati</taxon>
        <taxon>Planctomycetota</taxon>
        <taxon>Planctomycetia</taxon>
        <taxon>Pirellulales</taxon>
        <taxon>Pirellulaceae</taxon>
        <taxon>Roseiconus</taxon>
    </lineage>
</organism>
<comment type="cofactor">
    <cofactor evidence="1">
        <name>thiamine diphosphate</name>
        <dbReference type="ChEBI" id="CHEBI:58937"/>
    </cofactor>
</comment>
<dbReference type="Pfam" id="PF16078">
    <property type="entry name" value="2-oxogl_dehyd_N"/>
    <property type="match status" value="1"/>
</dbReference>
<dbReference type="PIRSF" id="PIRSF000157">
    <property type="entry name" value="Oxoglu_dh_E1"/>
    <property type="match status" value="1"/>
</dbReference>
<dbReference type="Pfam" id="PF02779">
    <property type="entry name" value="Transket_pyr"/>
    <property type="match status" value="1"/>
</dbReference>
<feature type="region of interest" description="Disordered" evidence="7">
    <location>
        <begin position="41"/>
        <end position="90"/>
    </location>
</feature>
<sequence>MNTFSLDYIDDLYVQYVQDPDSVPETWQQYFEQFMVVSPSQGKKSATTSSSASSSSAAASVTSTRTQTAAGGNGQRTAVASPPARDSISPSIGASIARAAKGSTGDQATDQALWMSRMQDRVNQLVREYRVRGHLRAQLDPLGIDRAAPPELSPKRYGLSETDLQRQLGSSAVEHVKGDTLDAILTKLQNTYCRSIGAQFMHIDNRNIRDWLQQRMESTENRLELSREKQRRIYARLADASIFEEFVRRKFVGAKTFSLEGAETLIPMIDLSLEKAGEHGVKEVVMGMAHRGRLNVMANILKKRAMNIFWSFDDPNPEMNRGGGDVRYHLGYSSDWKTARGDHLHISLCFNPSHLEFVNTVAMGRTRCKQDHRGDQNRREVMTMLIHGDAAFAGEGIVQETLNLSQLKGYRVGGTVHIVINNQVGFTTEPDSGRSTTYATDVAKMLQIPIFHVNGEDPEAVAQVVSLAMDFRNEFQRDVVIDLYAYRRWGHNEGDEPRFTQPRMYATIDQRPSVREQYLNSLKTLGKITDADAEEIQQKRTEKLESEFEASQHEPFVPDTQTLAAGWAEFFGGPEPVELTDTTFDEEQLGDLVDQATRLPDEFSPHKKLKRLIANRRKMAMGELPFDWATAELAAFATLLSGGHSVRLTGQDCQRGTFSQRHAVQHDVKTGETFMPLSGLAHGDVSIEIHNSPLSEAGVLGFEYGYSLDAPNDLVLWEAQFGDFWNCAQVIVDQFIASAEDKWNRLSGLVMLLPHGFEGQGPEHCSARVERFLAMSAEHNIQVCQPTTPAQYFHLLRRQVIRKWRKPLVVLTPKSLLRHPEVISDRSDIAGGRFQKILQDPNVSVKDAKRVMLCTGKVFYDLKKHRDELGRHDVSIVRVEQLYPLSSEELIASLDGAGRNTDVYFVQDEPLNMGTWPYVKLHFGDDLNAAGFNLKPVTRAESASPSTGSMAAHVLEQRELIEAAFDGLS</sequence>
<dbReference type="Proteomes" id="UP001239462">
    <property type="component" value="Unassembled WGS sequence"/>
</dbReference>
<dbReference type="NCBIfam" id="NF006914">
    <property type="entry name" value="PRK09404.1"/>
    <property type="match status" value="1"/>
</dbReference>
<evidence type="ECO:0000256" key="7">
    <source>
        <dbReference type="SAM" id="MobiDB-lite"/>
    </source>
</evidence>
<dbReference type="InterPro" id="IPR011603">
    <property type="entry name" value="2oxoglutarate_DH_E1"/>
</dbReference>
<evidence type="ECO:0000313" key="10">
    <source>
        <dbReference type="Proteomes" id="UP001239462"/>
    </source>
</evidence>
<feature type="compositionally biased region" description="Low complexity" evidence="7">
    <location>
        <begin position="45"/>
        <end position="70"/>
    </location>
</feature>
<dbReference type="Gene3D" id="1.10.287.1150">
    <property type="entry name" value="TPP helical domain"/>
    <property type="match status" value="1"/>
</dbReference>
<dbReference type="RefSeq" id="WP_289164375.1">
    <property type="nucleotide sequence ID" value="NZ_JASZZN010000010.1"/>
</dbReference>
<keyword evidence="10" id="KW-1185">Reference proteome</keyword>
<dbReference type="InterPro" id="IPR031717">
    <property type="entry name" value="ODO-1/KGD_C"/>
</dbReference>
<dbReference type="SUPFAM" id="SSF52518">
    <property type="entry name" value="Thiamin diphosphate-binding fold (THDP-binding)"/>
    <property type="match status" value="2"/>
</dbReference>
<evidence type="ECO:0000256" key="5">
    <source>
        <dbReference type="ARBA" id="ARBA00023002"/>
    </source>
</evidence>
<dbReference type="Gene3D" id="3.40.50.12470">
    <property type="match status" value="1"/>
</dbReference>
<evidence type="ECO:0000313" key="9">
    <source>
        <dbReference type="EMBL" id="MDM4016734.1"/>
    </source>
</evidence>
<dbReference type="InterPro" id="IPR042179">
    <property type="entry name" value="KGD_C_sf"/>
</dbReference>
<evidence type="ECO:0000256" key="4">
    <source>
        <dbReference type="ARBA" id="ARBA00012280"/>
    </source>
</evidence>
<dbReference type="Pfam" id="PF16870">
    <property type="entry name" value="OxoGdeHyase_C"/>
    <property type="match status" value="1"/>
</dbReference>
<keyword evidence="6" id="KW-0786">Thiamine pyrophosphate</keyword>
<evidence type="ECO:0000256" key="2">
    <source>
        <dbReference type="ARBA" id="ARBA00003906"/>
    </source>
</evidence>
<dbReference type="Gene3D" id="3.40.50.11610">
    <property type="entry name" value="Multifunctional 2-oxoglutarate metabolism enzyme, C-terminal domain"/>
    <property type="match status" value="1"/>
</dbReference>
<dbReference type="NCBIfam" id="TIGR00239">
    <property type="entry name" value="2oxo_dh_E1"/>
    <property type="match status" value="1"/>
</dbReference>
<dbReference type="InterPro" id="IPR001017">
    <property type="entry name" value="DH_E1"/>
</dbReference>
<dbReference type="CDD" id="cd02016">
    <property type="entry name" value="TPP_E1_OGDC_like"/>
    <property type="match status" value="1"/>
</dbReference>
<dbReference type="Gene3D" id="3.40.50.970">
    <property type="match status" value="1"/>
</dbReference>
<dbReference type="PANTHER" id="PTHR23152:SF4">
    <property type="entry name" value="2-OXOADIPATE DEHYDROGENASE COMPLEX COMPONENT E1"/>
    <property type="match status" value="1"/>
</dbReference>
<dbReference type="InterPro" id="IPR005475">
    <property type="entry name" value="Transketolase-like_Pyr-bd"/>
</dbReference>
<dbReference type="EMBL" id="JASZZN010000010">
    <property type="protein sequence ID" value="MDM4016734.1"/>
    <property type="molecule type" value="Genomic_DNA"/>
</dbReference>
<evidence type="ECO:0000256" key="1">
    <source>
        <dbReference type="ARBA" id="ARBA00001964"/>
    </source>
</evidence>
<feature type="domain" description="Transketolase-like pyrimidine-binding" evidence="8">
    <location>
        <begin position="626"/>
        <end position="819"/>
    </location>
</feature>